<evidence type="ECO:0000256" key="1">
    <source>
        <dbReference type="ARBA" id="ARBA00004613"/>
    </source>
</evidence>
<dbReference type="CDD" id="cd06097">
    <property type="entry name" value="Aspergillopepsin_like"/>
    <property type="match status" value="1"/>
</dbReference>
<dbReference type="AlphaFoldDB" id="A0AAD9M802"/>
<keyword evidence="4" id="KW-0964">Secreted</keyword>
<evidence type="ECO:0000313" key="19">
    <source>
        <dbReference type="Proteomes" id="UP001217918"/>
    </source>
</evidence>
<evidence type="ECO:0000256" key="7">
    <source>
        <dbReference type="ARBA" id="ARBA00022750"/>
    </source>
</evidence>
<dbReference type="PANTHER" id="PTHR31736">
    <property type="match status" value="1"/>
</dbReference>
<name>A0AAD9M802_9PEZI</name>
<dbReference type="GO" id="GO:0005975">
    <property type="term" value="P:carbohydrate metabolic process"/>
    <property type="evidence" value="ECO:0007669"/>
    <property type="project" value="InterPro"/>
</dbReference>
<dbReference type="InterPro" id="IPR021109">
    <property type="entry name" value="Peptidase_aspartic_dom_sf"/>
</dbReference>
<keyword evidence="11 16" id="KW-0326">Glycosidase</keyword>
<dbReference type="Pfam" id="PF00026">
    <property type="entry name" value="Asp"/>
    <property type="match status" value="1"/>
</dbReference>
<evidence type="ECO:0000256" key="4">
    <source>
        <dbReference type="ARBA" id="ARBA00022525"/>
    </source>
</evidence>
<feature type="domain" description="Peptidase A1" evidence="17">
    <location>
        <begin position="512"/>
        <end position="796"/>
    </location>
</feature>
<evidence type="ECO:0000256" key="2">
    <source>
        <dbReference type="ARBA" id="ARBA00007447"/>
    </source>
</evidence>
<keyword evidence="6" id="KW-0732">Signal</keyword>
<comment type="subcellular location">
    <subcellularLocation>
        <location evidence="1">Secreted</location>
    </subcellularLocation>
</comment>
<dbReference type="Pfam" id="PF00295">
    <property type="entry name" value="Glyco_hydro_28"/>
    <property type="match status" value="1"/>
</dbReference>
<dbReference type="SUPFAM" id="SSF51126">
    <property type="entry name" value="Pectin lyase-like"/>
    <property type="match status" value="1"/>
</dbReference>
<dbReference type="GO" id="GO:0004650">
    <property type="term" value="F:polygalacturonase activity"/>
    <property type="evidence" value="ECO:0007669"/>
    <property type="project" value="InterPro"/>
</dbReference>
<dbReference type="PANTHER" id="PTHR31736:SF19">
    <property type="entry name" value="PECTIN LYASE SUPERFAMILY PROTEIN-RELATED"/>
    <property type="match status" value="1"/>
</dbReference>
<dbReference type="PRINTS" id="PR00792">
    <property type="entry name" value="PEPSIN"/>
</dbReference>
<dbReference type="InterPro" id="IPR034163">
    <property type="entry name" value="Aspergillopepsin-like_cat_dom"/>
</dbReference>
<evidence type="ECO:0000256" key="3">
    <source>
        <dbReference type="ARBA" id="ARBA00008834"/>
    </source>
</evidence>
<keyword evidence="9 14" id="KW-1015">Disulfide bond</keyword>
<evidence type="ECO:0000256" key="10">
    <source>
        <dbReference type="ARBA" id="ARBA00023180"/>
    </source>
</evidence>
<dbReference type="Proteomes" id="UP001217918">
    <property type="component" value="Unassembled WGS sequence"/>
</dbReference>
<evidence type="ECO:0000256" key="11">
    <source>
        <dbReference type="ARBA" id="ARBA00023295"/>
    </source>
</evidence>
<keyword evidence="8 15" id="KW-0378">Hydrolase</keyword>
<keyword evidence="5 15" id="KW-0645">Protease</keyword>
<dbReference type="GO" id="GO:0006508">
    <property type="term" value="P:proteolysis"/>
    <property type="evidence" value="ECO:0007669"/>
    <property type="project" value="UniProtKB-KW"/>
</dbReference>
<dbReference type="GO" id="GO:0004190">
    <property type="term" value="F:aspartic-type endopeptidase activity"/>
    <property type="evidence" value="ECO:0007669"/>
    <property type="project" value="UniProtKB-KW"/>
</dbReference>
<keyword evidence="19" id="KW-1185">Reference proteome</keyword>
<sequence>MMTKVCNILRYGGVAGATGDIGGAITAAWSACKTGGQVYIPPGEYGLGTWVSLTRGSAVSINIDGIIYRTGTAGGNMILIEKSTDVEVYSSTGRGAIQGYGYNFHQDKGNQGAAGPRILRLRRVSNFSVHDLKLVDSPSFHFTMDTCSDGEVYNMVIHGRYLGGLDGIDVWGTNLWIHDVEVSNKDECVTVKSPASHILVEAVHCNWSGGCAMGSLGADTDVHDIEYRDIYTHHSNQMFMFKSRGGSGSVRNVELRRFAGHSNAYTLDLDSDWSKTKAAAGDGVAYANIHVADWRGTCVDGHRRPPVRVKCPARVPCAGLNITGFDVRGSDGAGHVVYQCENAFGSGACLRPPPHAHGGDGAPPYVADERVEVTVPALGGIGPMPNELARPFHPDAGGRVRFESDRGDDQARNGAPMLSLAQLAQILLLLATLVTAVPVLEDLAKSGGFTLRQVRKENYTFNAAMSIYRTHMKYHWPISESLKLAVLKTGRVTRRADGTVAASPIDSSDSAYTVTVGIGTPAQSVNLDVDSGSSDFWVFSTLTPTGQDGHDLYDPSQSSTAHKDKGQTWQIQYGDSSSSSGVVYTDVVSVGQLSVPNQAIEVATQVSSEFAQDNQALTFFDNVKASLDSPVFCADLRNSGPGSYDFGQIDSSKYTGQIEYVPVDSSQGFWSFTATGYAVGKGDLNQEQITGIADTGTTLLYLPSDVVQAYYSQVQGADQSGNIPCDATLPDFSFGVGNTKITIPGSYIALGGGSDGGQCQGGLQVSDGNGNIFGDLALRAAFVVFDGSDPPKLGWANKPLS</sequence>
<proteinExistence type="inferred from homology"/>
<comment type="similarity">
    <text evidence="3 16">Belongs to the glycosyl hydrolase 28 family.</text>
</comment>
<feature type="disulfide bond" evidence="14">
    <location>
        <begin position="725"/>
        <end position="759"/>
    </location>
</feature>
<evidence type="ECO:0000313" key="18">
    <source>
        <dbReference type="EMBL" id="KAK2067829.1"/>
    </source>
</evidence>
<evidence type="ECO:0000256" key="13">
    <source>
        <dbReference type="PIRSR" id="PIRSR601461-1"/>
    </source>
</evidence>
<dbReference type="InterPro" id="IPR033121">
    <property type="entry name" value="PEPTIDASE_A1"/>
</dbReference>
<feature type="active site" evidence="13">
    <location>
        <position position="694"/>
    </location>
</feature>
<dbReference type="Gene3D" id="2.40.70.10">
    <property type="entry name" value="Acid Proteases"/>
    <property type="match status" value="2"/>
</dbReference>
<evidence type="ECO:0000256" key="12">
    <source>
        <dbReference type="ARBA" id="ARBA00023316"/>
    </source>
</evidence>
<comment type="similarity">
    <text evidence="2 15">Belongs to the peptidase A1 family.</text>
</comment>
<keyword evidence="12" id="KW-0961">Cell wall biogenesis/degradation</keyword>
<evidence type="ECO:0000256" key="6">
    <source>
        <dbReference type="ARBA" id="ARBA00022729"/>
    </source>
</evidence>
<dbReference type="PROSITE" id="PS51767">
    <property type="entry name" value="PEPTIDASE_A1"/>
    <property type="match status" value="1"/>
</dbReference>
<organism evidence="18 19">
    <name type="scientific">Phyllachora maydis</name>
    <dbReference type="NCBI Taxonomy" id="1825666"/>
    <lineage>
        <taxon>Eukaryota</taxon>
        <taxon>Fungi</taxon>
        <taxon>Dikarya</taxon>
        <taxon>Ascomycota</taxon>
        <taxon>Pezizomycotina</taxon>
        <taxon>Sordariomycetes</taxon>
        <taxon>Sordariomycetidae</taxon>
        <taxon>Phyllachorales</taxon>
        <taxon>Phyllachoraceae</taxon>
        <taxon>Phyllachora</taxon>
    </lineage>
</organism>
<dbReference type="SUPFAM" id="SSF50630">
    <property type="entry name" value="Acid proteases"/>
    <property type="match status" value="1"/>
</dbReference>
<keyword evidence="10" id="KW-0325">Glycoprotein</keyword>
<dbReference type="GO" id="GO:0005576">
    <property type="term" value="C:extracellular region"/>
    <property type="evidence" value="ECO:0007669"/>
    <property type="project" value="UniProtKB-SubCell"/>
</dbReference>
<gene>
    <name evidence="18" type="ORF">P8C59_001535</name>
</gene>
<evidence type="ECO:0000256" key="9">
    <source>
        <dbReference type="ARBA" id="ARBA00023157"/>
    </source>
</evidence>
<evidence type="ECO:0000256" key="5">
    <source>
        <dbReference type="ARBA" id="ARBA00022670"/>
    </source>
</evidence>
<dbReference type="InterPro" id="IPR011050">
    <property type="entry name" value="Pectin_lyase_fold/virulence"/>
</dbReference>
<dbReference type="PROSITE" id="PS00141">
    <property type="entry name" value="ASP_PROTEASE"/>
    <property type="match status" value="1"/>
</dbReference>
<evidence type="ECO:0000256" key="14">
    <source>
        <dbReference type="PIRSR" id="PIRSR601461-2"/>
    </source>
</evidence>
<keyword evidence="7 15" id="KW-0064">Aspartyl protease</keyword>
<dbReference type="InterPro" id="IPR012334">
    <property type="entry name" value="Pectin_lyas_fold"/>
</dbReference>
<dbReference type="PROSITE" id="PS51257">
    <property type="entry name" value="PROKAR_LIPOPROTEIN"/>
    <property type="match status" value="1"/>
</dbReference>
<evidence type="ECO:0000256" key="16">
    <source>
        <dbReference type="RuleBase" id="RU361169"/>
    </source>
</evidence>
<evidence type="ECO:0000259" key="17">
    <source>
        <dbReference type="PROSITE" id="PS51767"/>
    </source>
</evidence>
<dbReference type="GO" id="GO:0071555">
    <property type="term" value="P:cell wall organization"/>
    <property type="evidence" value="ECO:0007669"/>
    <property type="project" value="UniProtKB-KW"/>
</dbReference>
<dbReference type="EMBL" id="JAQQPM010000001">
    <property type="protein sequence ID" value="KAK2067829.1"/>
    <property type="molecule type" value="Genomic_DNA"/>
</dbReference>
<accession>A0AAD9M802</accession>
<reference evidence="18" key="1">
    <citation type="journal article" date="2023" name="Mol. Plant Microbe Interact.">
        <title>Elucidating the Obligate Nature and Biological Capacity of an Invasive Fungal Corn Pathogen.</title>
        <authorList>
            <person name="MacCready J.S."/>
            <person name="Roggenkamp E.M."/>
            <person name="Gdanetz K."/>
            <person name="Chilvers M.I."/>
        </authorList>
    </citation>
    <scope>NUCLEOTIDE SEQUENCE</scope>
    <source>
        <strain evidence="18">PM02</strain>
    </source>
</reference>
<evidence type="ECO:0000256" key="15">
    <source>
        <dbReference type="RuleBase" id="RU000454"/>
    </source>
</evidence>
<feature type="active site" evidence="13">
    <location>
        <position position="530"/>
    </location>
</feature>
<dbReference type="GO" id="GO:0046576">
    <property type="term" value="F:rhamnogalacturonan alpha-L-rhamnopyranosyl-(1-&gt;4)-alpha-D-galactopyranosyluronide lyase activity"/>
    <property type="evidence" value="ECO:0007669"/>
    <property type="project" value="UniProtKB-ARBA"/>
</dbReference>
<evidence type="ECO:0000256" key="8">
    <source>
        <dbReference type="ARBA" id="ARBA00022801"/>
    </source>
</evidence>
<dbReference type="Gene3D" id="2.160.20.10">
    <property type="entry name" value="Single-stranded right-handed beta-helix, Pectin lyase-like"/>
    <property type="match status" value="1"/>
</dbReference>
<dbReference type="InterPro" id="IPR000743">
    <property type="entry name" value="Glyco_hydro_28"/>
</dbReference>
<dbReference type="InterPro" id="IPR001461">
    <property type="entry name" value="Aspartic_peptidase_A1"/>
</dbReference>
<dbReference type="InterPro" id="IPR001969">
    <property type="entry name" value="Aspartic_peptidase_AS"/>
</dbReference>
<comment type="caution">
    <text evidence="18">The sequence shown here is derived from an EMBL/GenBank/DDBJ whole genome shotgun (WGS) entry which is preliminary data.</text>
</comment>
<protein>
    <recommendedName>
        <fullName evidence="17">Peptidase A1 domain-containing protein</fullName>
    </recommendedName>
</protein>